<dbReference type="PRINTS" id="PR00007">
    <property type="entry name" value="COMPLEMNTC1Q"/>
</dbReference>
<evidence type="ECO:0000256" key="1">
    <source>
        <dbReference type="ARBA" id="ARBA00004613"/>
    </source>
</evidence>
<feature type="chain" id="PRO_5041663994" description="C1q domain-containing protein" evidence="5">
    <location>
        <begin position="18"/>
        <end position="263"/>
    </location>
</feature>
<dbReference type="InterPro" id="IPR050822">
    <property type="entry name" value="Cerebellin_Synaptic_Org"/>
</dbReference>
<feature type="signal peptide" evidence="5">
    <location>
        <begin position="1"/>
        <end position="17"/>
    </location>
</feature>
<evidence type="ECO:0000256" key="2">
    <source>
        <dbReference type="ARBA" id="ARBA00022525"/>
    </source>
</evidence>
<comment type="subcellular location">
    <subcellularLocation>
        <location evidence="1">Secreted</location>
    </subcellularLocation>
</comment>
<dbReference type="SMART" id="SM00110">
    <property type="entry name" value="C1Q"/>
    <property type="match status" value="1"/>
</dbReference>
<proteinExistence type="predicted"/>
<comment type="caution">
    <text evidence="7">The sequence shown here is derived from an EMBL/GenBank/DDBJ whole genome shotgun (WGS) entry which is preliminary data.</text>
</comment>
<feature type="coiled-coil region" evidence="4">
    <location>
        <begin position="51"/>
        <end position="122"/>
    </location>
</feature>
<dbReference type="InterPro" id="IPR001073">
    <property type="entry name" value="C1q_dom"/>
</dbReference>
<evidence type="ECO:0000256" key="4">
    <source>
        <dbReference type="SAM" id="Coils"/>
    </source>
</evidence>
<dbReference type="EMBL" id="VSWD01000003">
    <property type="protein sequence ID" value="KAK3106269.1"/>
    <property type="molecule type" value="Genomic_DNA"/>
</dbReference>
<dbReference type="GO" id="GO:0005576">
    <property type="term" value="C:extracellular region"/>
    <property type="evidence" value="ECO:0007669"/>
    <property type="project" value="UniProtKB-SubCell"/>
</dbReference>
<evidence type="ECO:0000259" key="6">
    <source>
        <dbReference type="PROSITE" id="PS50871"/>
    </source>
</evidence>
<keyword evidence="8" id="KW-1185">Reference proteome</keyword>
<keyword evidence="3 5" id="KW-0732">Signal</keyword>
<evidence type="ECO:0000313" key="7">
    <source>
        <dbReference type="EMBL" id="KAK3106269.1"/>
    </source>
</evidence>
<evidence type="ECO:0000256" key="3">
    <source>
        <dbReference type="ARBA" id="ARBA00022729"/>
    </source>
</evidence>
<dbReference type="Pfam" id="PF00386">
    <property type="entry name" value="C1q"/>
    <property type="match status" value="1"/>
</dbReference>
<name>A0AA89CA21_PINIB</name>
<dbReference type="Proteomes" id="UP001186944">
    <property type="component" value="Unassembled WGS sequence"/>
</dbReference>
<feature type="domain" description="C1q" evidence="6">
    <location>
        <begin position="133"/>
        <end position="263"/>
    </location>
</feature>
<dbReference type="PANTHER" id="PTHR22923">
    <property type="entry name" value="CEREBELLIN-RELATED"/>
    <property type="match status" value="1"/>
</dbReference>
<reference evidence="7" key="1">
    <citation type="submission" date="2019-08" db="EMBL/GenBank/DDBJ databases">
        <title>The improved chromosome-level genome for the pearl oyster Pinctada fucata martensii using PacBio sequencing and Hi-C.</title>
        <authorList>
            <person name="Zheng Z."/>
        </authorList>
    </citation>
    <scope>NUCLEOTIDE SEQUENCE</scope>
    <source>
        <strain evidence="7">ZZ-2019</strain>
        <tissue evidence="7">Adductor muscle</tissue>
    </source>
</reference>
<protein>
    <recommendedName>
        <fullName evidence="6">C1q domain-containing protein</fullName>
    </recommendedName>
</protein>
<evidence type="ECO:0000313" key="8">
    <source>
        <dbReference type="Proteomes" id="UP001186944"/>
    </source>
</evidence>
<dbReference type="PANTHER" id="PTHR22923:SF116">
    <property type="entry name" value="C1Q DOMAIN-CONTAINING PROTEIN"/>
    <property type="match status" value="1"/>
</dbReference>
<sequence length="263" mass="30166">MAFIEILLLVLIRQVISDTESDYTTQCPARCDTLKEVDVLRQLLNQESLLRMSLDQQVQSQKMIIQDLENEIDVLNRTTEIQDLRQLLIQESLQRISLNQQVQNQTKMIQFLKNELDMINRKTENVTSALSQRDSSNVAFTVSTSSTLSNHNNRRIIYDKVLTNSGNAYNNITGIFTCPAPGNYVFTWSTMSRSSSEYCYAYIYHNSIKLLMSNSYESNAGYHEVASNTIVLMLSVGDMVWIQTDTCKYGYGYPYTAFSGWKM</sequence>
<keyword evidence="2" id="KW-0964">Secreted</keyword>
<organism evidence="7 8">
    <name type="scientific">Pinctada imbricata</name>
    <name type="common">Atlantic pearl-oyster</name>
    <name type="synonym">Pinctada martensii</name>
    <dbReference type="NCBI Taxonomy" id="66713"/>
    <lineage>
        <taxon>Eukaryota</taxon>
        <taxon>Metazoa</taxon>
        <taxon>Spiralia</taxon>
        <taxon>Lophotrochozoa</taxon>
        <taxon>Mollusca</taxon>
        <taxon>Bivalvia</taxon>
        <taxon>Autobranchia</taxon>
        <taxon>Pteriomorphia</taxon>
        <taxon>Pterioida</taxon>
        <taxon>Pterioidea</taxon>
        <taxon>Pteriidae</taxon>
        <taxon>Pinctada</taxon>
    </lineage>
</organism>
<dbReference type="SUPFAM" id="SSF49842">
    <property type="entry name" value="TNF-like"/>
    <property type="match status" value="1"/>
</dbReference>
<dbReference type="InterPro" id="IPR008983">
    <property type="entry name" value="Tumour_necrosis_fac-like_dom"/>
</dbReference>
<accession>A0AA89CA21</accession>
<keyword evidence="4" id="KW-0175">Coiled coil</keyword>
<dbReference type="Gene3D" id="2.60.120.40">
    <property type="match status" value="1"/>
</dbReference>
<evidence type="ECO:0000256" key="5">
    <source>
        <dbReference type="SAM" id="SignalP"/>
    </source>
</evidence>
<dbReference type="AlphaFoldDB" id="A0AA89CA21"/>
<dbReference type="PROSITE" id="PS50871">
    <property type="entry name" value="C1Q"/>
    <property type="match status" value="1"/>
</dbReference>
<gene>
    <name evidence="7" type="ORF">FSP39_016407</name>
</gene>